<name>A9BK53_HEMAN</name>
<geneLocation type="nucleomorph" evidence="1"/>
<dbReference type="SUPFAM" id="SSF47113">
    <property type="entry name" value="Histone-fold"/>
    <property type="match status" value="1"/>
</dbReference>
<proteinExistence type="predicted"/>
<dbReference type="CDD" id="cd22906">
    <property type="entry name" value="HFD_DRAP1"/>
    <property type="match status" value="1"/>
</dbReference>
<dbReference type="GO" id="GO:0046982">
    <property type="term" value="F:protein heterodimerization activity"/>
    <property type="evidence" value="ECO:0007669"/>
    <property type="project" value="InterPro"/>
</dbReference>
<reference evidence="1 2" key="1">
    <citation type="journal article" date="2007" name="Proc. Natl. Acad. Sci. U.S.A.">
        <title>Nucleomorph genome of Hemiselmis andersenii reveals complete intron loss and compaction as a driver of protein structure and function.</title>
        <authorList>
            <person name="Lane C.E."/>
            <person name="van den Heuvel K."/>
            <person name="Kozera C."/>
            <person name="Curtis B.A."/>
            <person name="Parsons B.J."/>
            <person name="Bowman S."/>
            <person name="Archibald J.M."/>
        </authorList>
    </citation>
    <scope>NUCLEOTIDE SEQUENCE [LARGE SCALE GENOMIC DNA]</scope>
    <source>
        <strain evidence="1 2">CCMP644</strain>
    </source>
</reference>
<protein>
    <submittedName>
        <fullName evidence="1">Uncharacterized protein</fullName>
    </submittedName>
</protein>
<dbReference type="RefSeq" id="XP_001712211.1">
    <property type="nucleotide sequence ID" value="XM_001712159.1"/>
</dbReference>
<keyword evidence="1" id="KW-0542">Nucleomorph</keyword>
<accession>A9BK53</accession>
<dbReference type="Gene3D" id="1.10.20.10">
    <property type="entry name" value="Histone, subunit A"/>
    <property type="match status" value="1"/>
</dbReference>
<evidence type="ECO:0000313" key="2">
    <source>
        <dbReference type="Proteomes" id="UP000243127"/>
    </source>
</evidence>
<evidence type="ECO:0000313" key="1">
    <source>
        <dbReference type="EMBL" id="ABW97886.1"/>
    </source>
</evidence>
<dbReference type="GeneID" id="5739615"/>
<dbReference type="EMBL" id="CP000881">
    <property type="protein sequence ID" value="ABW97886.1"/>
    <property type="molecule type" value="Genomic_DNA"/>
</dbReference>
<organism evidence="1 2">
    <name type="scientific">Hemiselmis andersenii</name>
    <name type="common">Cryptophyte alga</name>
    <dbReference type="NCBI Taxonomy" id="464988"/>
    <lineage>
        <taxon>Eukaryota</taxon>
        <taxon>Cryptophyceae</taxon>
        <taxon>Cryptomonadales</taxon>
        <taxon>Hemiselmidaceae</taxon>
        <taxon>Hemiselmis</taxon>
    </lineage>
</organism>
<gene>
    <name evidence="1" type="ORF">HAN_1g41</name>
</gene>
<dbReference type="Proteomes" id="UP000243127">
    <property type="component" value="Nucleomorph 1"/>
</dbReference>
<dbReference type="InterPro" id="IPR009072">
    <property type="entry name" value="Histone-fold"/>
</dbReference>
<dbReference type="AlphaFoldDB" id="A9BK53"/>
<sequence length="88" mass="10630">MKEVKKVSPNVFSLSKIKMIIQSNEKIGKISYFIPPMTSKLLEIFLIDILSELIIFFKRRKENKIKKKHFKYLIKKFQRFKKIKKIVI</sequence>